<dbReference type="AlphaFoldDB" id="A0A3B0US27"/>
<organism evidence="1">
    <name type="scientific">hydrothermal vent metagenome</name>
    <dbReference type="NCBI Taxonomy" id="652676"/>
    <lineage>
        <taxon>unclassified sequences</taxon>
        <taxon>metagenomes</taxon>
        <taxon>ecological metagenomes</taxon>
    </lineage>
</organism>
<dbReference type="InterPro" id="IPR012334">
    <property type="entry name" value="Pectin_lyas_fold"/>
</dbReference>
<dbReference type="SUPFAM" id="SSF51126">
    <property type="entry name" value="Pectin lyase-like"/>
    <property type="match status" value="1"/>
</dbReference>
<dbReference type="EMBL" id="UOEV01000004">
    <property type="protein sequence ID" value="VAW31870.1"/>
    <property type="molecule type" value="Genomic_DNA"/>
</dbReference>
<evidence type="ECO:0000313" key="1">
    <source>
        <dbReference type="EMBL" id="VAW31870.1"/>
    </source>
</evidence>
<accession>A0A3B0US27</accession>
<protein>
    <recommendedName>
        <fullName evidence="2">Right handed beta helix domain-containing protein</fullName>
    </recommendedName>
</protein>
<sequence>MKKTFLLSSFALLLYIFSAVPAFAATESIAIVRENCALKSIPTANCYTSLSAWEAGEHRDLVASDEIAIAQIEGPWANPDTTPVVIDGWKTDATHYIKIYTTGAARHSGKWDDTKYRLEVGHTTAIKSMEEYVRIDGLQISMNLNYQSSKVGLLIIPQSTPAEVRVSNNIIKEITNYALAGIDAHYLTGSQLWTLKAWNNIVYGFGSSNGRGIYLSGDNWTNYVYNNTVYDNTTGIEASSLSTTILKNNISSNNTTDYVGTFNSSSDYNTSSDATAPGTNSKINQTVSFISKT</sequence>
<evidence type="ECO:0008006" key="2">
    <source>
        <dbReference type="Google" id="ProtNLM"/>
    </source>
</evidence>
<gene>
    <name evidence="1" type="ORF">MNBD_CPR01-34</name>
</gene>
<dbReference type="Gene3D" id="2.160.20.10">
    <property type="entry name" value="Single-stranded right-handed beta-helix, Pectin lyase-like"/>
    <property type="match status" value="1"/>
</dbReference>
<dbReference type="InterPro" id="IPR011050">
    <property type="entry name" value="Pectin_lyase_fold/virulence"/>
</dbReference>
<name>A0A3B0US27_9ZZZZ</name>
<reference evidence="1" key="1">
    <citation type="submission" date="2018-06" db="EMBL/GenBank/DDBJ databases">
        <authorList>
            <person name="Zhirakovskaya E."/>
        </authorList>
    </citation>
    <scope>NUCLEOTIDE SEQUENCE</scope>
</reference>
<proteinExistence type="predicted"/>